<keyword evidence="5" id="KW-0812">Transmembrane</keyword>
<dbReference type="InterPro" id="IPR002938">
    <property type="entry name" value="FAD-bd"/>
</dbReference>
<evidence type="ECO:0000256" key="1">
    <source>
        <dbReference type="ARBA" id="ARBA00007992"/>
    </source>
</evidence>
<dbReference type="EMBL" id="KZ825809">
    <property type="protein sequence ID" value="PYH98720.1"/>
    <property type="molecule type" value="Genomic_DNA"/>
</dbReference>
<dbReference type="SUPFAM" id="SSF51905">
    <property type="entry name" value="FAD/NAD(P)-binding domain"/>
    <property type="match status" value="1"/>
</dbReference>
<organism evidence="7 8">
    <name type="scientific">Aspergillus ellipticus CBS 707.79</name>
    <dbReference type="NCBI Taxonomy" id="1448320"/>
    <lineage>
        <taxon>Eukaryota</taxon>
        <taxon>Fungi</taxon>
        <taxon>Dikarya</taxon>
        <taxon>Ascomycota</taxon>
        <taxon>Pezizomycotina</taxon>
        <taxon>Eurotiomycetes</taxon>
        <taxon>Eurotiomycetidae</taxon>
        <taxon>Eurotiales</taxon>
        <taxon>Aspergillaceae</taxon>
        <taxon>Aspergillus</taxon>
        <taxon>Aspergillus subgen. Circumdati</taxon>
    </lineage>
</organism>
<name>A0A319DMC8_9EURO</name>
<keyword evidence="8" id="KW-1185">Reference proteome</keyword>
<evidence type="ECO:0000256" key="3">
    <source>
        <dbReference type="ARBA" id="ARBA00022827"/>
    </source>
</evidence>
<dbReference type="Gene3D" id="3.50.50.60">
    <property type="entry name" value="FAD/NAD(P)-binding domain"/>
    <property type="match status" value="1"/>
</dbReference>
<dbReference type="AlphaFoldDB" id="A0A319DMC8"/>
<dbReference type="VEuPathDB" id="FungiDB:BO71DRAFT_480217"/>
<sequence>MSSPTDPNLNGLRATFRELLLEHTMSGPGKQRFRVVIVGGSIAGLTLAHCLLRSGIDFVVLEARADVAPQEGASIGIMPNGSRILEQMGMLDDCLVTTAPLKRNFIWTDKGAPVLEDDSIEEMHKRHGYPVMFLDRQVVLQTLYNHLGSYRSQVHVNKKVVRVEHHSTHVLVHCLDGTAYEGDLVVGADGVHSKIRREMWHYMESLSLQKQVAEDSKTMLLEYSCIFGISTTPPGINVGDGHRTMGQDYAFVIMSGRKGRLYWFLFIKLDQQHLGSHSIRYTADDLEAHAARYLDKPAAGKVTFGEIYKTAVHKSFFPLEEACYKYWTKGRFVCIGDSVHKMTPNMGQGSNSAMESAALFTNCLTRLLQSSPEKVPLQTLESCLQDWQTRRRPRAEDMVTTSYHMIRVDTLMTWKHKIAIFYIMPIVKDFAVELATMAMIGAEKLDSVPVVPRKEGAVIPFVPNFDRLRLEPVRKWGLWTIAPLVGCYALSRLSIDPVAKLLQPLVGNILAQGAWTTSSGLLDLKAPLYYVPFLDKIVNPLVTRFLPAISGTDLLCHAQALSFVVDVGSVYGIWLLESYRQGQAWIDVVISSALGMSSQIEGLGRIAPWYCLYASFRTPLTRLLTGSNRTIEPATVISLLPAMLMGYSVGISSFSAPTMAERRSYNALWQLLPVVVPLIQAPLKRLVRAVSSTASPEAPEKNLKKKKSTSLLHLRCCYLTFAVISGLTFNYARSIAPTGSSFLSTFFPSPFLAANPISSFPEATSRFLQYNEVLGLGSGLVWLLLRFRELKQLGTPVSWWRVMGGLSLSTMALGPGATFALGWGWREEMLARTAPSMS</sequence>
<feature type="domain" description="FAD-binding" evidence="6">
    <location>
        <begin position="34"/>
        <end position="400"/>
    </location>
</feature>
<evidence type="ECO:0000256" key="4">
    <source>
        <dbReference type="ARBA" id="ARBA00023002"/>
    </source>
</evidence>
<dbReference type="OrthoDB" id="10029326at2759"/>
<accession>A0A319DMC8</accession>
<feature type="transmembrane region" description="Helical" evidence="5">
    <location>
        <begin position="711"/>
        <end position="732"/>
    </location>
</feature>
<feature type="transmembrane region" description="Helical" evidence="5">
    <location>
        <begin position="806"/>
        <end position="825"/>
    </location>
</feature>
<evidence type="ECO:0000313" key="8">
    <source>
        <dbReference type="Proteomes" id="UP000247810"/>
    </source>
</evidence>
<keyword evidence="5" id="KW-0472">Membrane</keyword>
<keyword evidence="2" id="KW-0285">Flavoprotein</keyword>
<proteinExistence type="inferred from homology"/>
<reference evidence="7 8" key="1">
    <citation type="submission" date="2018-02" db="EMBL/GenBank/DDBJ databases">
        <title>The genomes of Aspergillus section Nigri reveals drivers in fungal speciation.</title>
        <authorList>
            <consortium name="DOE Joint Genome Institute"/>
            <person name="Vesth T.C."/>
            <person name="Nybo J."/>
            <person name="Theobald S."/>
            <person name="Brandl J."/>
            <person name="Frisvad J.C."/>
            <person name="Nielsen K.F."/>
            <person name="Lyhne E.K."/>
            <person name="Kogle M.E."/>
            <person name="Kuo A."/>
            <person name="Riley R."/>
            <person name="Clum A."/>
            <person name="Nolan M."/>
            <person name="Lipzen A."/>
            <person name="Salamov A."/>
            <person name="Henrissat B."/>
            <person name="Wiebenga A."/>
            <person name="De vries R.P."/>
            <person name="Grigoriev I.V."/>
            <person name="Mortensen U.H."/>
            <person name="Andersen M.R."/>
            <person name="Baker S.E."/>
        </authorList>
    </citation>
    <scope>NUCLEOTIDE SEQUENCE [LARGE SCALE GENOMIC DNA]</scope>
    <source>
        <strain evidence="7 8">CBS 707.79</strain>
    </source>
</reference>
<comment type="similarity">
    <text evidence="1">Belongs to the paxM FAD-dependent monooxygenase family.</text>
</comment>
<keyword evidence="3" id="KW-0274">FAD</keyword>
<keyword evidence="4" id="KW-0560">Oxidoreductase</keyword>
<feature type="transmembrane region" description="Helical" evidence="5">
    <location>
        <begin position="636"/>
        <end position="656"/>
    </location>
</feature>
<dbReference type="InterPro" id="IPR050562">
    <property type="entry name" value="FAD_mOase_fung"/>
</dbReference>
<protein>
    <submittedName>
        <fullName evidence="7">Putative monooxygenase</fullName>
    </submittedName>
</protein>
<keyword evidence="5" id="KW-1133">Transmembrane helix</keyword>
<evidence type="ECO:0000259" key="6">
    <source>
        <dbReference type="Pfam" id="PF01494"/>
    </source>
</evidence>
<evidence type="ECO:0000313" key="7">
    <source>
        <dbReference type="EMBL" id="PYH98720.1"/>
    </source>
</evidence>
<dbReference type="STRING" id="1448320.A0A319DMC8"/>
<evidence type="ECO:0000256" key="2">
    <source>
        <dbReference type="ARBA" id="ARBA00022630"/>
    </source>
</evidence>
<keyword evidence="7" id="KW-0503">Monooxygenase</keyword>
<dbReference type="GO" id="GO:0071949">
    <property type="term" value="F:FAD binding"/>
    <property type="evidence" value="ECO:0007669"/>
    <property type="project" value="InterPro"/>
</dbReference>
<dbReference type="Pfam" id="PF01494">
    <property type="entry name" value="FAD_binding_3"/>
    <property type="match status" value="1"/>
</dbReference>
<dbReference type="PANTHER" id="PTHR47356:SF2">
    <property type="entry name" value="FAD-BINDING DOMAIN-CONTAINING PROTEIN-RELATED"/>
    <property type="match status" value="1"/>
</dbReference>
<evidence type="ECO:0000256" key="5">
    <source>
        <dbReference type="SAM" id="Phobius"/>
    </source>
</evidence>
<dbReference type="GO" id="GO:0004497">
    <property type="term" value="F:monooxygenase activity"/>
    <property type="evidence" value="ECO:0007669"/>
    <property type="project" value="UniProtKB-KW"/>
</dbReference>
<dbReference type="InterPro" id="IPR036188">
    <property type="entry name" value="FAD/NAD-bd_sf"/>
</dbReference>
<gene>
    <name evidence="7" type="ORF">BO71DRAFT_480217</name>
</gene>
<dbReference type="Proteomes" id="UP000247810">
    <property type="component" value="Unassembled WGS sequence"/>
</dbReference>
<dbReference type="PRINTS" id="PR00420">
    <property type="entry name" value="RNGMNOXGNASE"/>
</dbReference>
<dbReference type="PANTHER" id="PTHR47356">
    <property type="entry name" value="FAD-DEPENDENT MONOOXYGENASE ASQG-RELATED"/>
    <property type="match status" value="1"/>
</dbReference>